<keyword evidence="1" id="KW-0472">Membrane</keyword>
<evidence type="ECO:0000313" key="3">
    <source>
        <dbReference type="Proteomes" id="UP000729701"/>
    </source>
</evidence>
<dbReference type="AlphaFoldDB" id="A0A951UUG7"/>
<protein>
    <submittedName>
        <fullName evidence="2">Uncharacterized protein</fullName>
    </submittedName>
</protein>
<reference evidence="2" key="2">
    <citation type="journal article" date="2022" name="Microbiol. Resour. Announc.">
        <title>Metagenome Sequencing to Explore Phylogenomics of Terrestrial Cyanobacteria.</title>
        <authorList>
            <person name="Ward R.D."/>
            <person name="Stajich J.E."/>
            <person name="Johansen J.R."/>
            <person name="Huntemann M."/>
            <person name="Clum A."/>
            <person name="Foster B."/>
            <person name="Foster B."/>
            <person name="Roux S."/>
            <person name="Palaniappan K."/>
            <person name="Varghese N."/>
            <person name="Mukherjee S."/>
            <person name="Reddy T.B.K."/>
            <person name="Daum C."/>
            <person name="Copeland A."/>
            <person name="Chen I.A."/>
            <person name="Ivanova N.N."/>
            <person name="Kyrpides N.C."/>
            <person name="Shapiro N."/>
            <person name="Eloe-Fadrosh E.A."/>
            <person name="Pietrasiak N."/>
        </authorList>
    </citation>
    <scope>NUCLEOTIDE SEQUENCE</scope>
    <source>
        <strain evidence="2">GSE-NOS-MK-12-04C</strain>
    </source>
</reference>
<evidence type="ECO:0000313" key="2">
    <source>
        <dbReference type="EMBL" id="MBW4667845.1"/>
    </source>
</evidence>
<evidence type="ECO:0000256" key="1">
    <source>
        <dbReference type="SAM" id="Phobius"/>
    </source>
</evidence>
<sequence length="71" mass="8252">MSLIPEINMLFLKISSVIGLVGLWFMFGMNNQPKYQNSQPQKKAKSLELIQPEYRNKLVTVKGVRLRRSSR</sequence>
<gene>
    <name evidence="2" type="ORF">KME60_10535</name>
</gene>
<organism evidence="2 3">
    <name type="scientific">Cyanomargarita calcarea GSE-NOS-MK-12-04C</name>
    <dbReference type="NCBI Taxonomy" id="2839659"/>
    <lineage>
        <taxon>Bacteria</taxon>
        <taxon>Bacillati</taxon>
        <taxon>Cyanobacteriota</taxon>
        <taxon>Cyanophyceae</taxon>
        <taxon>Nostocales</taxon>
        <taxon>Cyanomargaritaceae</taxon>
        <taxon>Cyanomargarita</taxon>
    </lineage>
</organism>
<keyword evidence="1" id="KW-1133">Transmembrane helix</keyword>
<accession>A0A951UUG7</accession>
<proteinExistence type="predicted"/>
<comment type="caution">
    <text evidence="2">The sequence shown here is derived from an EMBL/GenBank/DDBJ whole genome shotgun (WGS) entry which is preliminary data.</text>
</comment>
<dbReference type="EMBL" id="JAHHGZ010000009">
    <property type="protein sequence ID" value="MBW4667845.1"/>
    <property type="molecule type" value="Genomic_DNA"/>
</dbReference>
<feature type="transmembrane region" description="Helical" evidence="1">
    <location>
        <begin position="7"/>
        <end position="27"/>
    </location>
</feature>
<name>A0A951UUG7_9CYAN</name>
<keyword evidence="1" id="KW-0812">Transmembrane</keyword>
<reference evidence="2" key="1">
    <citation type="submission" date="2021-05" db="EMBL/GenBank/DDBJ databases">
        <authorList>
            <person name="Pietrasiak N."/>
            <person name="Ward R."/>
            <person name="Stajich J.E."/>
            <person name="Kurbessoian T."/>
        </authorList>
    </citation>
    <scope>NUCLEOTIDE SEQUENCE</scope>
    <source>
        <strain evidence="2">GSE-NOS-MK-12-04C</strain>
    </source>
</reference>
<dbReference type="Proteomes" id="UP000729701">
    <property type="component" value="Unassembled WGS sequence"/>
</dbReference>